<evidence type="ECO:0000313" key="6">
    <source>
        <dbReference type="Proteomes" id="UP000008311"/>
    </source>
</evidence>
<sequence>MQHHRDRRRRPRPTRPPVMLQPGQVAFRVVCHASIIGGLIGRSGSAISQIRRDTGCTVHCDEQVQGSDHRVITIVGPASPGKRITLNSTTCHDHNGAEEEEKELVSVAQEAVIRVCERMWEVDGQRERRGGVDNNSNNSGLGEGYCGLLADTTQIGAVVGKGGKNVLRMRRESGADIRFLPPPHCASKDDQLIQITGSILAVKKALVAVTDCLHDCPPYEKDPTLLMRPLERASHLASSDPHAEFFPHLSSLLPPLSGNSGTSHPLSSDAGEDPNQDAEAVRHEVSFRLLCSNGAAGSIIGKKGTIVRTLQNETGASIMFAAPMSMSGERVVTISALENLESWHSPAQNAAILVFARSVEHDIEKGHPSGLIEGATVTARLLVASDAVCCLIEKGGTGNIDSEMIEVSGADIRILDGEQIMACASEDDVVIEITGEYKNVQNALFMVTGKLRGLSPDSDQETSLTRAMNQLGFSSSFNNASLPRLQSAQKFQREHTTAIKNQENSLQAFGGGSGLERSLHFLLPKEVLNEVGERSSSGGVRQTTSSGSHSSSGLAPGPIQDTSLTRGINQPQLSNNIDFPSPALHMPQQTAGRGKTFGRGAELESYSRKRSPIVVNTIIELVVPEDTIGSVYGEDGSNLARLRQISGAKVEVREPSSGKSGRIVVISGTPDQTNAAQSLLQAFILADQ</sequence>
<evidence type="ECO:0000256" key="2">
    <source>
        <dbReference type="PROSITE-ProRule" id="PRU00117"/>
    </source>
</evidence>
<gene>
    <name evidence="5" type="ORF">RCOM_0410480</name>
</gene>
<feature type="domain" description="K Homology" evidence="4">
    <location>
        <begin position="142"/>
        <end position="214"/>
    </location>
</feature>
<feature type="domain" description="K Homology" evidence="4">
    <location>
        <begin position="375"/>
        <end position="452"/>
    </location>
</feature>
<dbReference type="SMART" id="SM00322">
    <property type="entry name" value="KH"/>
    <property type="match status" value="5"/>
</dbReference>
<dbReference type="PROSITE" id="PS50084">
    <property type="entry name" value="KH_TYPE_1"/>
    <property type="match status" value="4"/>
</dbReference>
<feature type="compositionally biased region" description="Polar residues" evidence="3">
    <location>
        <begin position="560"/>
        <end position="571"/>
    </location>
</feature>
<keyword evidence="1" id="KW-0677">Repeat</keyword>
<feature type="domain" description="K Homology" evidence="4">
    <location>
        <begin position="615"/>
        <end position="685"/>
    </location>
</feature>
<dbReference type="PANTHER" id="PTHR10288">
    <property type="entry name" value="KH DOMAIN CONTAINING RNA BINDING PROTEIN"/>
    <property type="match status" value="1"/>
</dbReference>
<dbReference type="InterPro" id="IPR004087">
    <property type="entry name" value="KH_dom"/>
</dbReference>
<dbReference type="CDD" id="cd22460">
    <property type="entry name" value="KH-I_PEPPER_rpt2_like"/>
    <property type="match status" value="1"/>
</dbReference>
<feature type="domain" description="K Homology" evidence="4">
    <location>
        <begin position="23"/>
        <end position="109"/>
    </location>
</feature>
<dbReference type="Gene3D" id="3.30.1370.10">
    <property type="entry name" value="K Homology domain, type 1"/>
    <property type="match status" value="5"/>
</dbReference>
<dbReference type="GO" id="GO:0003729">
    <property type="term" value="F:mRNA binding"/>
    <property type="evidence" value="ECO:0000318"/>
    <property type="project" value="GO_Central"/>
</dbReference>
<protein>
    <submittedName>
        <fullName evidence="5">Nucleic acid binding protein, putative</fullName>
    </submittedName>
</protein>
<dbReference type="STRING" id="3988.B9T2B8"/>
<dbReference type="EMBL" id="EQ974374">
    <property type="protein sequence ID" value="EEF29999.1"/>
    <property type="molecule type" value="Genomic_DNA"/>
</dbReference>
<evidence type="ECO:0000256" key="1">
    <source>
        <dbReference type="ARBA" id="ARBA00022737"/>
    </source>
</evidence>
<dbReference type="InterPro" id="IPR036612">
    <property type="entry name" value="KH_dom_type_1_sf"/>
</dbReference>
<dbReference type="AlphaFoldDB" id="B9T2B8"/>
<feature type="region of interest" description="Disordered" evidence="3">
    <location>
        <begin position="257"/>
        <end position="278"/>
    </location>
</feature>
<reference evidence="6" key="1">
    <citation type="journal article" date="2010" name="Nat. Biotechnol.">
        <title>Draft genome sequence of the oilseed species Ricinus communis.</title>
        <authorList>
            <person name="Chan A.P."/>
            <person name="Crabtree J."/>
            <person name="Zhao Q."/>
            <person name="Lorenzi H."/>
            <person name="Orvis J."/>
            <person name="Puiu D."/>
            <person name="Melake-Berhan A."/>
            <person name="Jones K.M."/>
            <person name="Redman J."/>
            <person name="Chen G."/>
            <person name="Cahoon E.B."/>
            <person name="Gedil M."/>
            <person name="Stanke M."/>
            <person name="Haas B.J."/>
            <person name="Wortman J.R."/>
            <person name="Fraser-Liggett C.M."/>
            <person name="Ravel J."/>
            <person name="Rabinowicz P.D."/>
        </authorList>
    </citation>
    <scope>NUCLEOTIDE SEQUENCE [LARGE SCALE GENOMIC DNA]</scope>
    <source>
        <strain evidence="6">cv. Hale</strain>
    </source>
</reference>
<keyword evidence="6" id="KW-1185">Reference proteome</keyword>
<dbReference type="InterPro" id="IPR004088">
    <property type="entry name" value="KH_dom_type_1"/>
</dbReference>
<feature type="region of interest" description="Disordered" evidence="3">
    <location>
        <begin position="532"/>
        <end position="571"/>
    </location>
</feature>
<dbReference type="Proteomes" id="UP000008311">
    <property type="component" value="Unassembled WGS sequence"/>
</dbReference>
<organism evidence="5 6">
    <name type="scientific">Ricinus communis</name>
    <name type="common">Castor bean</name>
    <dbReference type="NCBI Taxonomy" id="3988"/>
    <lineage>
        <taxon>Eukaryota</taxon>
        <taxon>Viridiplantae</taxon>
        <taxon>Streptophyta</taxon>
        <taxon>Embryophyta</taxon>
        <taxon>Tracheophyta</taxon>
        <taxon>Spermatophyta</taxon>
        <taxon>Magnoliopsida</taxon>
        <taxon>eudicotyledons</taxon>
        <taxon>Gunneridae</taxon>
        <taxon>Pentapetalae</taxon>
        <taxon>rosids</taxon>
        <taxon>fabids</taxon>
        <taxon>Malpighiales</taxon>
        <taxon>Euphorbiaceae</taxon>
        <taxon>Acalyphoideae</taxon>
        <taxon>Acalypheae</taxon>
        <taxon>Ricinus</taxon>
    </lineage>
</organism>
<feature type="domain" description="K Homology" evidence="4">
    <location>
        <begin position="283"/>
        <end position="359"/>
    </location>
</feature>
<dbReference type="eggNOG" id="KOG2190">
    <property type="taxonomic scope" value="Eukaryota"/>
</dbReference>
<feature type="compositionally biased region" description="Polar residues" evidence="3">
    <location>
        <begin position="534"/>
        <end position="544"/>
    </location>
</feature>
<proteinExistence type="predicted"/>
<dbReference type="InParanoid" id="B9T2B8"/>
<accession>B9T2B8</accession>
<dbReference type="GO" id="GO:0005634">
    <property type="term" value="C:nucleus"/>
    <property type="evidence" value="ECO:0000318"/>
    <property type="project" value="GO_Central"/>
</dbReference>
<dbReference type="GO" id="GO:0005737">
    <property type="term" value="C:cytoplasm"/>
    <property type="evidence" value="ECO:0000318"/>
    <property type="project" value="GO_Central"/>
</dbReference>
<dbReference type="Pfam" id="PF00013">
    <property type="entry name" value="KH_1"/>
    <property type="match status" value="4"/>
</dbReference>
<dbReference type="FunCoup" id="B9T2B8">
    <property type="interactions" value="143"/>
</dbReference>
<evidence type="ECO:0000256" key="3">
    <source>
        <dbReference type="SAM" id="MobiDB-lite"/>
    </source>
</evidence>
<dbReference type="SUPFAM" id="SSF54791">
    <property type="entry name" value="Eukaryotic type KH-domain (KH-domain type I)"/>
    <property type="match status" value="5"/>
</dbReference>
<keyword evidence="2" id="KW-0694">RNA-binding</keyword>
<name>B9T2B8_RICCO</name>
<dbReference type="CDD" id="cd22462">
    <property type="entry name" value="KH-I_HEN4_like_rpt5"/>
    <property type="match status" value="1"/>
</dbReference>
<evidence type="ECO:0000259" key="4">
    <source>
        <dbReference type="SMART" id="SM00322"/>
    </source>
</evidence>
<evidence type="ECO:0000313" key="5">
    <source>
        <dbReference type="EMBL" id="EEF29999.1"/>
    </source>
</evidence>